<feature type="domain" description="GHMP kinase N-terminal" evidence="7">
    <location>
        <begin position="86"/>
        <end position="168"/>
    </location>
</feature>
<dbReference type="InterPro" id="IPR035102">
    <property type="entry name" value="Phosphomevalonate_kinase"/>
</dbReference>
<dbReference type="STRING" id="1265861.BCAMP_09540"/>
<evidence type="ECO:0000313" key="10">
    <source>
        <dbReference type="Proteomes" id="UP000019243"/>
    </source>
</evidence>
<dbReference type="EC" id="2.7.4.2" evidence="2"/>
<dbReference type="Gene3D" id="3.30.70.890">
    <property type="entry name" value="GHMP kinase, C-terminal domain"/>
    <property type="match status" value="1"/>
</dbReference>
<comment type="pathway">
    <text evidence="1">Isoprenoid biosynthesis; isopentenyl diphosphate biosynthesis via mevalonate pathway; isopentenyl diphosphate from (R)-mevalonate: step 2/3.</text>
</comment>
<reference evidence="9 10" key="1">
    <citation type="submission" date="2012-12" db="EMBL/GenBank/DDBJ databases">
        <title>Novel taxa of Listeriaceae from agricultural environments in the United States.</title>
        <authorList>
            <person name="den Bakker H.C."/>
            <person name="Allred A."/>
            <person name="Warchocki S."/>
            <person name="Wright E.M."/>
            <person name="Burrell A."/>
            <person name="Nightingale K.K."/>
            <person name="Kephart D."/>
            <person name="Wiedmann M."/>
        </authorList>
    </citation>
    <scope>NUCLEOTIDE SEQUENCE [LARGE SCALE GENOMIC DNA]</scope>
    <source>
        <strain evidence="9 10">FSL F6-1037</strain>
    </source>
</reference>
<proteinExistence type="predicted"/>
<keyword evidence="6" id="KW-0067">ATP-binding</keyword>
<evidence type="ECO:0000313" key="9">
    <source>
        <dbReference type="EMBL" id="EUJ37739.1"/>
    </source>
</evidence>
<dbReference type="GO" id="GO:0005524">
    <property type="term" value="F:ATP binding"/>
    <property type="evidence" value="ECO:0007669"/>
    <property type="project" value="UniProtKB-KW"/>
</dbReference>
<dbReference type="GO" id="GO:0004631">
    <property type="term" value="F:phosphomevalonate kinase activity"/>
    <property type="evidence" value="ECO:0007669"/>
    <property type="project" value="UniProtKB-EC"/>
</dbReference>
<sequence>MTKHTLKIPGKLYIAGEYAVVYPGHSAILTTVDRYITITIKDNDKNSINIPLDQHAITWPVNGQFVMPRPTWRFVAEAINTTTTYLKERGVTLTPVSMNVNSQLASVQGAKFGLGSSAAVTVAVVSALLTHFKQAPSKTLIFKLAAIAHYHIQGNGSCGDIAACTYGGWLSYTSFDQPWLIEQLNTTSISDLAQQPWPLLHIEALTLPTLPFCVGWTGSPAGTRGLVSSIQEYLAGSTQRLTAFLTESDACVTQFTKALETDDNHGLNEAISANRDLLKTLGEAAGVPIETPLLTKLCEIALATGGVAKSSGSGGGDCGIAFMPTTAACEALHTHWQHAGIKPLLFKEGHVSVITSLSI</sequence>
<dbReference type="OrthoDB" id="1522677at2"/>
<dbReference type="Gene3D" id="3.30.230.10">
    <property type="match status" value="1"/>
</dbReference>
<dbReference type="GO" id="GO:0019287">
    <property type="term" value="P:isopentenyl diphosphate biosynthetic process, mevalonate pathway"/>
    <property type="evidence" value="ECO:0007669"/>
    <property type="project" value="UniProtKB-UniPathway"/>
</dbReference>
<dbReference type="SUPFAM" id="SSF54211">
    <property type="entry name" value="Ribosomal protein S5 domain 2-like"/>
    <property type="match status" value="1"/>
</dbReference>
<dbReference type="NCBIfam" id="TIGR01220">
    <property type="entry name" value="Pmev_kin_Gr_pos"/>
    <property type="match status" value="1"/>
</dbReference>
<dbReference type="SUPFAM" id="SSF55060">
    <property type="entry name" value="GHMP Kinase, C-terminal domain"/>
    <property type="match status" value="1"/>
</dbReference>
<evidence type="ECO:0000259" key="8">
    <source>
        <dbReference type="Pfam" id="PF08544"/>
    </source>
</evidence>
<dbReference type="PANTHER" id="PTHR31814">
    <property type="match status" value="1"/>
</dbReference>
<evidence type="ECO:0000256" key="5">
    <source>
        <dbReference type="ARBA" id="ARBA00022777"/>
    </source>
</evidence>
<dbReference type="EMBL" id="AODH01000039">
    <property type="protein sequence ID" value="EUJ37739.1"/>
    <property type="molecule type" value="Genomic_DNA"/>
</dbReference>
<dbReference type="InterPro" id="IPR005917">
    <property type="entry name" value="Pmev_kinase_bact"/>
</dbReference>
<evidence type="ECO:0000259" key="7">
    <source>
        <dbReference type="Pfam" id="PF00288"/>
    </source>
</evidence>
<dbReference type="PRINTS" id="PR00959">
    <property type="entry name" value="MEVGALKINASE"/>
</dbReference>
<dbReference type="RefSeq" id="WP_035315066.1">
    <property type="nucleotide sequence ID" value="NZ_AODH01000039.1"/>
</dbReference>
<dbReference type="InterPro" id="IPR014721">
    <property type="entry name" value="Ribsml_uS5_D2-typ_fold_subgr"/>
</dbReference>
<keyword evidence="4" id="KW-0547">Nucleotide-binding</keyword>
<evidence type="ECO:0000256" key="4">
    <source>
        <dbReference type="ARBA" id="ARBA00022741"/>
    </source>
</evidence>
<dbReference type="PANTHER" id="PTHR31814:SF2">
    <property type="entry name" value="PHOSPHOMEVALONATE KINASE"/>
    <property type="match status" value="1"/>
</dbReference>
<dbReference type="InterPro" id="IPR006204">
    <property type="entry name" value="GHMP_kinase_N_dom"/>
</dbReference>
<organism evidence="9 10">
    <name type="scientific">Brochothrix campestris FSL F6-1037</name>
    <dbReference type="NCBI Taxonomy" id="1265861"/>
    <lineage>
        <taxon>Bacteria</taxon>
        <taxon>Bacillati</taxon>
        <taxon>Bacillota</taxon>
        <taxon>Bacilli</taxon>
        <taxon>Bacillales</taxon>
        <taxon>Listeriaceae</taxon>
        <taxon>Brochothrix</taxon>
    </lineage>
</organism>
<evidence type="ECO:0000256" key="1">
    <source>
        <dbReference type="ARBA" id="ARBA00005017"/>
    </source>
</evidence>
<feature type="domain" description="GHMP kinase C-terminal" evidence="8">
    <location>
        <begin position="257"/>
        <end position="328"/>
    </location>
</feature>
<dbReference type="Proteomes" id="UP000019243">
    <property type="component" value="Unassembled WGS sequence"/>
</dbReference>
<protein>
    <recommendedName>
        <fullName evidence="2">phosphomevalonate kinase</fullName>
        <ecNumber evidence="2">2.7.4.2</ecNumber>
    </recommendedName>
</protein>
<evidence type="ECO:0000256" key="2">
    <source>
        <dbReference type="ARBA" id="ARBA00012958"/>
    </source>
</evidence>
<comment type="caution">
    <text evidence="9">The sequence shown here is derived from an EMBL/GenBank/DDBJ whole genome shotgun (WGS) entry which is preliminary data.</text>
</comment>
<dbReference type="AlphaFoldDB" id="W7CEJ2"/>
<dbReference type="InterPro" id="IPR020568">
    <property type="entry name" value="Ribosomal_Su5_D2-typ_SF"/>
</dbReference>
<evidence type="ECO:0000256" key="6">
    <source>
        <dbReference type="ARBA" id="ARBA00022840"/>
    </source>
</evidence>
<keyword evidence="3" id="KW-0808">Transferase</keyword>
<dbReference type="Pfam" id="PF08544">
    <property type="entry name" value="GHMP_kinases_C"/>
    <property type="match status" value="1"/>
</dbReference>
<gene>
    <name evidence="9" type="ORF">BCAMP_09540</name>
</gene>
<keyword evidence="10" id="KW-1185">Reference proteome</keyword>
<accession>W7CEJ2</accession>
<dbReference type="UniPathway" id="UPA00057">
    <property type="reaction ID" value="UER00099"/>
</dbReference>
<evidence type="ECO:0000256" key="3">
    <source>
        <dbReference type="ARBA" id="ARBA00022679"/>
    </source>
</evidence>
<dbReference type="InterPro" id="IPR013750">
    <property type="entry name" value="GHMP_kinase_C_dom"/>
</dbReference>
<dbReference type="InterPro" id="IPR036554">
    <property type="entry name" value="GHMP_kinase_C_sf"/>
</dbReference>
<name>W7CEJ2_9LIST</name>
<keyword evidence="5 9" id="KW-0418">Kinase</keyword>
<dbReference type="Pfam" id="PF00288">
    <property type="entry name" value="GHMP_kinases_N"/>
    <property type="match status" value="1"/>
</dbReference>
<dbReference type="PATRIC" id="fig|1265861.3.peg.1869"/>